<gene>
    <name evidence="2" type="ORF">ACFYKX_04275</name>
</gene>
<feature type="transmembrane region" description="Helical" evidence="1">
    <location>
        <begin position="6"/>
        <end position="23"/>
    </location>
</feature>
<organism evidence="2 3">
    <name type="scientific">Cytobacillus spartinae</name>
    <dbReference type="NCBI Taxonomy" id="3299023"/>
    <lineage>
        <taxon>Bacteria</taxon>
        <taxon>Bacillati</taxon>
        <taxon>Bacillota</taxon>
        <taxon>Bacilli</taxon>
        <taxon>Bacillales</taxon>
        <taxon>Bacillaceae</taxon>
        <taxon>Cytobacillus</taxon>
    </lineage>
</organism>
<proteinExistence type="predicted"/>
<keyword evidence="1" id="KW-1133">Transmembrane helix</keyword>
<keyword evidence="1" id="KW-0812">Transmembrane</keyword>
<accession>A0ABW6K7W9</accession>
<keyword evidence="3" id="KW-1185">Reference proteome</keyword>
<name>A0ABW6K7W9_9BACI</name>
<keyword evidence="1" id="KW-0472">Membrane</keyword>
<dbReference type="EMBL" id="JBIACK010000001">
    <property type="protein sequence ID" value="MFE8699834.1"/>
    <property type="molecule type" value="Genomic_DNA"/>
</dbReference>
<reference evidence="2 3" key="1">
    <citation type="submission" date="2024-08" db="EMBL/GenBank/DDBJ databases">
        <title>Two novel Cytobacillus novel species.</title>
        <authorList>
            <person name="Liu G."/>
        </authorList>
    </citation>
    <scope>NUCLEOTIDE SEQUENCE [LARGE SCALE GENOMIC DNA]</scope>
    <source>
        <strain evidence="2 3">FJAT-54145</strain>
    </source>
</reference>
<sequence length="83" mass="9333">MNTSPSQILILLLFVGGPLLYPLFTRKWKWFVTSLIGYVLYILWGVMLHSTADISEYGTGYGLLVVPYILVVTVVGVIVQRND</sequence>
<protein>
    <submittedName>
        <fullName evidence="2">Uncharacterized protein</fullName>
    </submittedName>
</protein>
<evidence type="ECO:0000313" key="3">
    <source>
        <dbReference type="Proteomes" id="UP001601059"/>
    </source>
</evidence>
<dbReference type="RefSeq" id="WP_389358366.1">
    <property type="nucleotide sequence ID" value="NZ_JBIACK010000001.1"/>
</dbReference>
<evidence type="ECO:0000313" key="2">
    <source>
        <dbReference type="EMBL" id="MFE8699834.1"/>
    </source>
</evidence>
<comment type="caution">
    <text evidence="2">The sequence shown here is derived from an EMBL/GenBank/DDBJ whole genome shotgun (WGS) entry which is preliminary data.</text>
</comment>
<feature type="transmembrane region" description="Helical" evidence="1">
    <location>
        <begin position="30"/>
        <end position="48"/>
    </location>
</feature>
<dbReference type="Proteomes" id="UP001601059">
    <property type="component" value="Unassembled WGS sequence"/>
</dbReference>
<evidence type="ECO:0000256" key="1">
    <source>
        <dbReference type="SAM" id="Phobius"/>
    </source>
</evidence>
<feature type="transmembrane region" description="Helical" evidence="1">
    <location>
        <begin position="60"/>
        <end position="79"/>
    </location>
</feature>